<dbReference type="GO" id="GO:0042121">
    <property type="term" value="P:alginic acid biosynthetic process"/>
    <property type="evidence" value="ECO:0007669"/>
    <property type="project" value="InterPro"/>
</dbReference>
<dbReference type="AlphaFoldDB" id="A0A1J5Q060"/>
<feature type="transmembrane region" description="Helical" evidence="9">
    <location>
        <begin position="45"/>
        <end position="65"/>
    </location>
</feature>
<dbReference type="InterPro" id="IPR051085">
    <property type="entry name" value="MB_O-acyltransferase"/>
</dbReference>
<feature type="transmembrane region" description="Helical" evidence="9">
    <location>
        <begin position="221"/>
        <end position="240"/>
    </location>
</feature>
<evidence type="ECO:0000256" key="4">
    <source>
        <dbReference type="ARBA" id="ARBA00022679"/>
    </source>
</evidence>
<evidence type="ECO:0000256" key="7">
    <source>
        <dbReference type="ARBA" id="ARBA00023136"/>
    </source>
</evidence>
<feature type="transmembrane region" description="Helical" evidence="9">
    <location>
        <begin position="329"/>
        <end position="348"/>
    </location>
</feature>
<comment type="subcellular location">
    <subcellularLocation>
        <location evidence="1">Cell membrane</location>
        <topology evidence="1">Multi-pass membrane protein</topology>
    </subcellularLocation>
</comment>
<dbReference type="PANTHER" id="PTHR13285">
    <property type="entry name" value="ACYLTRANSFERASE"/>
    <property type="match status" value="1"/>
</dbReference>
<feature type="transmembrane region" description="Helical" evidence="9">
    <location>
        <begin position="355"/>
        <end position="372"/>
    </location>
</feature>
<comment type="caution">
    <text evidence="10">The sequence shown here is derived from an EMBL/GenBank/DDBJ whole genome shotgun (WGS) entry which is preliminary data.</text>
</comment>
<feature type="transmembrane region" description="Helical" evidence="9">
    <location>
        <begin position="74"/>
        <end position="97"/>
    </location>
</feature>
<gene>
    <name evidence="10" type="primary">patA_14</name>
    <name evidence="10" type="ORF">GALL_415940</name>
</gene>
<keyword evidence="5 9" id="KW-0812">Transmembrane</keyword>
<keyword evidence="3" id="KW-1003">Cell membrane</keyword>
<feature type="transmembrane region" description="Helical" evidence="9">
    <location>
        <begin position="117"/>
        <end position="139"/>
    </location>
</feature>
<evidence type="ECO:0000256" key="8">
    <source>
        <dbReference type="ARBA" id="ARBA00023315"/>
    </source>
</evidence>
<dbReference type="Pfam" id="PF03062">
    <property type="entry name" value="MBOAT"/>
    <property type="match status" value="1"/>
</dbReference>
<name>A0A1J5Q060_9ZZZZ</name>
<dbReference type="InterPro" id="IPR028362">
    <property type="entry name" value="AlgI"/>
</dbReference>
<dbReference type="GO" id="GO:0005886">
    <property type="term" value="C:plasma membrane"/>
    <property type="evidence" value="ECO:0007669"/>
    <property type="project" value="UniProtKB-SubCell"/>
</dbReference>
<keyword evidence="7 9" id="KW-0472">Membrane</keyword>
<feature type="transmembrane region" description="Helical" evidence="9">
    <location>
        <begin position="7"/>
        <end position="25"/>
    </location>
</feature>
<feature type="transmembrane region" description="Helical" evidence="9">
    <location>
        <begin position="408"/>
        <end position="426"/>
    </location>
</feature>
<dbReference type="EC" id="2.3.1.-" evidence="10"/>
<evidence type="ECO:0000313" key="10">
    <source>
        <dbReference type="EMBL" id="OIQ76722.1"/>
    </source>
</evidence>
<dbReference type="InterPro" id="IPR004299">
    <property type="entry name" value="MBOAT_fam"/>
</dbReference>
<dbReference type="PANTHER" id="PTHR13285:SF23">
    <property type="entry name" value="TEICHOIC ACID D-ALANYLTRANSFERASE"/>
    <property type="match status" value="1"/>
</dbReference>
<accession>A0A1J5Q060</accession>
<keyword evidence="6 9" id="KW-1133">Transmembrane helix</keyword>
<proteinExistence type="inferred from homology"/>
<evidence type="ECO:0000256" key="5">
    <source>
        <dbReference type="ARBA" id="ARBA00022692"/>
    </source>
</evidence>
<dbReference type="PIRSF" id="PIRSF016636">
    <property type="entry name" value="AlgI_DltB"/>
    <property type="match status" value="1"/>
</dbReference>
<keyword evidence="4 10" id="KW-0808">Transferase</keyword>
<dbReference type="PIRSF" id="PIRSF500217">
    <property type="entry name" value="AlgI"/>
    <property type="match status" value="1"/>
</dbReference>
<sequence>MLFSSPLFIFLFLPVVLGIYFAVPAKLRNLLLAIVSLLFYAWGEGVYVIVMIVSMSLNYVFGILLHEYRNQAKWILAVAVAINLGMLAYFKYVVFIIHNVGLILESIGVQKISLDSVHLPLGISFFTFHSISYLIDIYRKDAPAQKNPIDLALYISFFPQLIAGPIVRYHDVSDQLRKRIVLAEDVAVGIRRFVIGLGKKVIIANTLAVPADQIFSLSHDLLTFSLAWLGIICYTLQIYFDSSGYSDMAIGLARMFGFRFLENFNYPYVSRSIQEFWHRWHISLSNWFRDYLYIPLGGNRVKPWRVYFNLVLVFFLCGLWHGASWNFVIWGMLHGTFLVLERFGLATFINNKARWLGHAYALLVVIIGWVFFRSEGLHGALAYLKAMAGYSKGTGIEYHVSLYINQEVMLVLMLAIVGATPFMLHLKIPQVMQVRDEGGRCQPAKVISFINVSYISVVFLVSISFLAAGTYNPFIYFRF</sequence>
<feature type="transmembrane region" description="Helical" evidence="9">
    <location>
        <begin position="446"/>
        <end position="471"/>
    </location>
</feature>
<dbReference type="GO" id="GO:0016746">
    <property type="term" value="F:acyltransferase activity"/>
    <property type="evidence" value="ECO:0007669"/>
    <property type="project" value="UniProtKB-KW"/>
</dbReference>
<feature type="transmembrane region" description="Helical" evidence="9">
    <location>
        <begin position="306"/>
        <end position="323"/>
    </location>
</feature>
<feature type="transmembrane region" description="Helical" evidence="9">
    <location>
        <begin position="151"/>
        <end position="169"/>
    </location>
</feature>
<evidence type="ECO:0000256" key="3">
    <source>
        <dbReference type="ARBA" id="ARBA00022475"/>
    </source>
</evidence>
<evidence type="ECO:0000256" key="2">
    <source>
        <dbReference type="ARBA" id="ARBA00010323"/>
    </source>
</evidence>
<evidence type="ECO:0000256" key="6">
    <source>
        <dbReference type="ARBA" id="ARBA00022989"/>
    </source>
</evidence>
<dbReference type="EMBL" id="MLJW01001790">
    <property type="protein sequence ID" value="OIQ76722.1"/>
    <property type="molecule type" value="Genomic_DNA"/>
</dbReference>
<evidence type="ECO:0000256" key="9">
    <source>
        <dbReference type="SAM" id="Phobius"/>
    </source>
</evidence>
<keyword evidence="8 10" id="KW-0012">Acyltransferase</keyword>
<protein>
    <submittedName>
        <fullName evidence="10">Peptidoglycan O-acetyltransferase</fullName>
        <ecNumber evidence="10">2.3.1.-</ecNumber>
    </submittedName>
</protein>
<comment type="similarity">
    <text evidence="2">Belongs to the membrane-bound acyltransferase family.</text>
</comment>
<evidence type="ECO:0000256" key="1">
    <source>
        <dbReference type="ARBA" id="ARBA00004651"/>
    </source>
</evidence>
<reference evidence="10" key="1">
    <citation type="submission" date="2016-10" db="EMBL/GenBank/DDBJ databases">
        <title>Sequence of Gallionella enrichment culture.</title>
        <authorList>
            <person name="Poehlein A."/>
            <person name="Muehling M."/>
            <person name="Daniel R."/>
        </authorList>
    </citation>
    <scope>NUCLEOTIDE SEQUENCE</scope>
</reference>
<dbReference type="InterPro" id="IPR024194">
    <property type="entry name" value="Ac/AlaTfrase_AlgI/DltB"/>
</dbReference>
<organism evidence="10">
    <name type="scientific">mine drainage metagenome</name>
    <dbReference type="NCBI Taxonomy" id="410659"/>
    <lineage>
        <taxon>unclassified sequences</taxon>
        <taxon>metagenomes</taxon>
        <taxon>ecological metagenomes</taxon>
    </lineage>
</organism>